<reference evidence="1" key="1">
    <citation type="submission" date="2023-09" db="EMBL/GenBank/DDBJ databases">
        <title>Vallitalea sediminicola and Vallitalea maricola sp. nov., anaerobic bacteria isolated from marine sediment.</title>
        <authorList>
            <person name="Hirano S."/>
            <person name="Maeda A."/>
            <person name="Terahara T."/>
            <person name="Mori K."/>
            <person name="Hamada M."/>
            <person name="Matsumoto R."/>
            <person name="Kobayashi T."/>
        </authorList>
    </citation>
    <scope>NUCLEOTIDE SEQUENCE</scope>
    <source>
        <strain evidence="1">AN17-2</strain>
    </source>
</reference>
<organism evidence="1 2">
    <name type="scientific">Vallitalea maricola</name>
    <dbReference type="NCBI Taxonomy" id="3074433"/>
    <lineage>
        <taxon>Bacteria</taxon>
        <taxon>Bacillati</taxon>
        <taxon>Bacillota</taxon>
        <taxon>Clostridia</taxon>
        <taxon>Lachnospirales</taxon>
        <taxon>Vallitaleaceae</taxon>
        <taxon>Vallitalea</taxon>
    </lineage>
</organism>
<protein>
    <submittedName>
        <fullName evidence="1">Uncharacterized protein</fullName>
    </submittedName>
</protein>
<dbReference type="Proteomes" id="UP001374599">
    <property type="component" value="Unassembled WGS sequence"/>
</dbReference>
<dbReference type="EMBL" id="BTPU01000060">
    <property type="protein sequence ID" value="GMQ64064.1"/>
    <property type="molecule type" value="Genomic_DNA"/>
</dbReference>
<sequence length="927" mass="105382">MKLFNKIIAIMIVFALMFNVSFCESLAAEQDNTISTNIQDNSLDDVNCEQSNDNNQVCSEQVKPEVPYIEKEQNDMVVFVDDGIEYMPIQYRYDFTNTENQVNEVSAAIDDRNLYIKLKYTASANNTLCVFLQGDVPGLKEIYQNGTKTGDNTVIIKLNKKKMLNYEAGLAVNTGDSNFIFIDKALLDEICYDPNNNDDGSEEDDKLEVPYIEKEQNEMVVFEDDGIEYMPIKYFYDFANTENQVNEVSAAIDNRNVYIKLKYTASKNNILCVFLQGDAPGLKELYQNGTKAGDNTVIIKLNKKRVLNYEAGLAVNTGDRNFILIDKVLLDEICYDPNNNDDGSEEDDKLKVPYIEKEQNETVVFEDDGIEYMPIKYFYDFTNTENQVNEVSAAIDNRNVYIKLKYTASKNNLLCIFLQGDAPGLKELYQNGTKAGDNTVIIKLDKKKVLNYEAGLAVNTGDRNFIFIDKALLDEICYDPNNNDDGSEEDDKLEVPYIEKEQNEMVVFEDDGIEYMPIKHFYDFANTENQVNEVSAAIDNRNVYIKVKYTASANNLLCVFLQGIAPGLKELYQNGTKAGDNTVIIKLNKKKVLNYEAGLAVNTGDRNFIFIDKALLDKICYDPNNDDDEDEQDENKVPYIEKEQNEVVAFGDDGIKYMPINHNCDFTDTEDKVDEVSAAIDNENIYIKLKYTANADNYLCIFLQGDTPGLKEIYPNGTKAGNNTVIIKLNRKNVLNYTAGLAINIGDREFILIEKSLLDNICDDSNNSNNDDNIKKYNDVNRNIDFRVLPYVNKEQNDLIVFEDDNIEYMPISYGVEFDEKQCIVNDIGAVVDDNCVYIKMKYESSEMTDIGIFLQGNAEGLQKFYKQGVKQGENTVIIKLDKMTALNYPEGIGIIIGDRNYVFIEKQLIDIMCLIDVRLINKLPVD</sequence>
<evidence type="ECO:0000313" key="1">
    <source>
        <dbReference type="EMBL" id="GMQ64064.1"/>
    </source>
</evidence>
<evidence type="ECO:0000313" key="2">
    <source>
        <dbReference type="Proteomes" id="UP001374599"/>
    </source>
</evidence>
<keyword evidence="2" id="KW-1185">Reference proteome</keyword>
<gene>
    <name evidence="1" type="ORF">AN2V17_33010</name>
</gene>
<accession>A0ACB5UND5</accession>
<name>A0ACB5UND5_9FIRM</name>
<proteinExistence type="predicted"/>
<comment type="caution">
    <text evidence="1">The sequence shown here is derived from an EMBL/GenBank/DDBJ whole genome shotgun (WGS) entry which is preliminary data.</text>
</comment>